<dbReference type="Proteomes" id="UP000774326">
    <property type="component" value="Unassembled WGS sequence"/>
</dbReference>
<protein>
    <submittedName>
        <fullName evidence="1">Uncharacterized protein</fullName>
    </submittedName>
</protein>
<evidence type="ECO:0000313" key="1">
    <source>
        <dbReference type="EMBL" id="KAH3688205.1"/>
    </source>
</evidence>
<accession>A0A9P8TRF8</accession>
<keyword evidence="2" id="KW-1185">Reference proteome</keyword>
<evidence type="ECO:0000313" key="2">
    <source>
        <dbReference type="Proteomes" id="UP000774326"/>
    </source>
</evidence>
<comment type="caution">
    <text evidence="1">The sequence shown here is derived from an EMBL/GenBank/DDBJ whole genome shotgun (WGS) entry which is preliminary data.</text>
</comment>
<gene>
    <name evidence="1" type="ORF">WICPIJ_000847</name>
</gene>
<sequence>MNILDALTTSKNLDFNWRWVSLIITMKLISSDGSAAAAAAVASVSSIIVTFKRSFHWISMFFMSPSMLTVSRPLLLNENSKNLGSLNLSILLKKAEISEGKYPTMLTWSNTGSLIASSVAWLNNRIITEDECDTSMLFWFNSVKWKDNLDNFFDLGSLTLESIRCNLIII</sequence>
<proteinExistence type="predicted"/>
<dbReference type="AlphaFoldDB" id="A0A9P8TRF8"/>
<reference evidence="1" key="1">
    <citation type="journal article" date="2021" name="Open Biol.">
        <title>Shared evolutionary footprints suggest mitochondrial oxidative damage underlies multiple complex I losses in fungi.</title>
        <authorList>
            <person name="Schikora-Tamarit M.A."/>
            <person name="Marcet-Houben M."/>
            <person name="Nosek J."/>
            <person name="Gabaldon T."/>
        </authorList>
    </citation>
    <scope>NUCLEOTIDE SEQUENCE</scope>
    <source>
        <strain evidence="1">CBS2887</strain>
    </source>
</reference>
<organism evidence="1 2">
    <name type="scientific">Wickerhamomyces pijperi</name>
    <name type="common">Yeast</name>
    <name type="synonym">Pichia pijperi</name>
    <dbReference type="NCBI Taxonomy" id="599730"/>
    <lineage>
        <taxon>Eukaryota</taxon>
        <taxon>Fungi</taxon>
        <taxon>Dikarya</taxon>
        <taxon>Ascomycota</taxon>
        <taxon>Saccharomycotina</taxon>
        <taxon>Saccharomycetes</taxon>
        <taxon>Phaffomycetales</taxon>
        <taxon>Wickerhamomycetaceae</taxon>
        <taxon>Wickerhamomyces</taxon>
    </lineage>
</organism>
<reference evidence="1" key="2">
    <citation type="submission" date="2021-01" db="EMBL/GenBank/DDBJ databases">
        <authorList>
            <person name="Schikora-Tamarit M.A."/>
        </authorList>
    </citation>
    <scope>NUCLEOTIDE SEQUENCE</scope>
    <source>
        <strain evidence="1">CBS2887</strain>
    </source>
</reference>
<dbReference type="EMBL" id="JAEUBG010000470">
    <property type="protein sequence ID" value="KAH3688205.1"/>
    <property type="molecule type" value="Genomic_DNA"/>
</dbReference>
<name>A0A9P8TRF8_WICPI</name>